<sequence length="551" mass="62708">MVDMDADESGFQEYTKPSYSADTLPAEIICHIASYLVEDARTRDDQPAPGRWLPILRVCKRWHDVIMNQTAAWTGVAIGRVEFIGMFLDRSGNQPLTVAGSLATGDVESDFTKLCMIMANSWRLQSLRLFEVSSDVWAKFEALVDHASTSQLEELEVCKHGMERSEALTRFASTKLRRLWLEGFHFDDMQTLLIPSLTHLTSLTLVDISWHPTVSEVLGLLRHTTVLESLMLGLDMAWSTPTNETVRLEALSSLGLCTFYIEEADLLHALDLPALEYFGLKINPCRDELDERLNIAQSIIVQMDKRTPMKGSTLYSSGIGSLCCMLTPDARGTTPDTQLRGVRLLFEDFGAKEEYEIMHMLRRYVVPKTPAVEHLTVYNGRAKTVDEIMSWGVLLMTMQTIKSLEIQGRYSTCFAFGLCLPGDTRDVWHPLFPDLQEVRLRHLWFRPTPDVDLEPGRCAFVNRLLKPYQSCENSQRNIRLTIRECVNITERDIAQIEDTFTRERVVWDGVGVWRDRGDEDDADDHEDEVFMDDEGAGYLADTEEDDWGTIV</sequence>
<dbReference type="InterPro" id="IPR001810">
    <property type="entry name" value="F-box_dom"/>
</dbReference>
<dbReference type="AlphaFoldDB" id="A0A165MIV4"/>
<dbReference type="InParanoid" id="A0A165MIV4"/>
<gene>
    <name evidence="2" type="ORF">NEOLEDRAFT_172115</name>
</gene>
<dbReference type="Gene3D" id="3.80.10.10">
    <property type="entry name" value="Ribonuclease Inhibitor"/>
    <property type="match status" value="1"/>
</dbReference>
<evidence type="ECO:0000313" key="2">
    <source>
        <dbReference type="EMBL" id="KZT18386.1"/>
    </source>
</evidence>
<proteinExistence type="predicted"/>
<evidence type="ECO:0000259" key="1">
    <source>
        <dbReference type="Pfam" id="PF12937"/>
    </source>
</evidence>
<dbReference type="SUPFAM" id="SSF52047">
    <property type="entry name" value="RNI-like"/>
    <property type="match status" value="1"/>
</dbReference>
<dbReference type="CDD" id="cd09917">
    <property type="entry name" value="F-box_SF"/>
    <property type="match status" value="1"/>
</dbReference>
<dbReference type="Gene3D" id="1.20.1280.50">
    <property type="match status" value="1"/>
</dbReference>
<keyword evidence="3" id="KW-1185">Reference proteome</keyword>
<dbReference type="Proteomes" id="UP000076761">
    <property type="component" value="Unassembled WGS sequence"/>
</dbReference>
<dbReference type="STRING" id="1314782.A0A165MIV4"/>
<feature type="domain" description="F-box" evidence="1">
    <location>
        <begin position="22"/>
        <end position="74"/>
    </location>
</feature>
<dbReference type="Pfam" id="PF12937">
    <property type="entry name" value="F-box-like"/>
    <property type="match status" value="1"/>
</dbReference>
<dbReference type="EMBL" id="KV425685">
    <property type="protein sequence ID" value="KZT18386.1"/>
    <property type="molecule type" value="Genomic_DNA"/>
</dbReference>
<organism evidence="2 3">
    <name type="scientific">Neolentinus lepideus HHB14362 ss-1</name>
    <dbReference type="NCBI Taxonomy" id="1314782"/>
    <lineage>
        <taxon>Eukaryota</taxon>
        <taxon>Fungi</taxon>
        <taxon>Dikarya</taxon>
        <taxon>Basidiomycota</taxon>
        <taxon>Agaricomycotina</taxon>
        <taxon>Agaricomycetes</taxon>
        <taxon>Gloeophyllales</taxon>
        <taxon>Gloeophyllaceae</taxon>
        <taxon>Neolentinus</taxon>
    </lineage>
</organism>
<dbReference type="OrthoDB" id="3326413at2759"/>
<name>A0A165MIV4_9AGAM</name>
<accession>A0A165MIV4</accession>
<reference evidence="2 3" key="1">
    <citation type="journal article" date="2016" name="Mol. Biol. Evol.">
        <title>Comparative Genomics of Early-Diverging Mushroom-Forming Fungi Provides Insights into the Origins of Lignocellulose Decay Capabilities.</title>
        <authorList>
            <person name="Nagy L.G."/>
            <person name="Riley R."/>
            <person name="Tritt A."/>
            <person name="Adam C."/>
            <person name="Daum C."/>
            <person name="Floudas D."/>
            <person name="Sun H."/>
            <person name="Yadav J.S."/>
            <person name="Pangilinan J."/>
            <person name="Larsson K.H."/>
            <person name="Matsuura K."/>
            <person name="Barry K."/>
            <person name="Labutti K."/>
            <person name="Kuo R."/>
            <person name="Ohm R.A."/>
            <person name="Bhattacharya S.S."/>
            <person name="Shirouzu T."/>
            <person name="Yoshinaga Y."/>
            <person name="Martin F.M."/>
            <person name="Grigoriev I.V."/>
            <person name="Hibbett D.S."/>
        </authorList>
    </citation>
    <scope>NUCLEOTIDE SEQUENCE [LARGE SCALE GENOMIC DNA]</scope>
    <source>
        <strain evidence="2 3">HHB14362 ss-1</strain>
    </source>
</reference>
<evidence type="ECO:0000313" key="3">
    <source>
        <dbReference type="Proteomes" id="UP000076761"/>
    </source>
</evidence>
<dbReference type="InterPro" id="IPR032675">
    <property type="entry name" value="LRR_dom_sf"/>
</dbReference>
<protein>
    <recommendedName>
        <fullName evidence="1">F-box domain-containing protein</fullName>
    </recommendedName>
</protein>